<evidence type="ECO:0000256" key="3">
    <source>
        <dbReference type="ARBA" id="ARBA00023237"/>
    </source>
</evidence>
<dbReference type="Pfam" id="PF13424">
    <property type="entry name" value="TPR_12"/>
    <property type="match status" value="1"/>
</dbReference>
<dbReference type="Proteomes" id="UP000050465">
    <property type="component" value="Unassembled WGS sequence"/>
</dbReference>
<keyword evidence="3" id="KW-0998">Cell outer membrane</keyword>
<dbReference type="STRING" id="1666911.HLUCCA11_22230"/>
<feature type="repeat" description="TPR" evidence="4">
    <location>
        <begin position="426"/>
        <end position="459"/>
    </location>
</feature>
<dbReference type="AlphaFoldDB" id="A0A0P7ZHG2"/>
<dbReference type="InterPro" id="IPR019734">
    <property type="entry name" value="TPR_rpt"/>
</dbReference>
<gene>
    <name evidence="6" type="primary">bamA-2</name>
    <name evidence="6" type="ORF">HLUCCA11_22230</name>
</gene>
<dbReference type="InterPro" id="IPR039910">
    <property type="entry name" value="D15-like"/>
</dbReference>
<keyword evidence="3" id="KW-0472">Membrane</keyword>
<name>A0A0P7ZHG2_9CYAN</name>
<dbReference type="PANTHER" id="PTHR12815">
    <property type="entry name" value="SORTING AND ASSEMBLY MACHINERY SAMM50 PROTEIN FAMILY MEMBER"/>
    <property type="match status" value="1"/>
</dbReference>
<evidence type="ECO:0000313" key="6">
    <source>
        <dbReference type="EMBL" id="KPQ32157.1"/>
    </source>
</evidence>
<evidence type="ECO:0000259" key="5">
    <source>
        <dbReference type="Pfam" id="PF08479"/>
    </source>
</evidence>
<comment type="caution">
    <text evidence="6">The sequence shown here is derived from an EMBL/GenBank/DDBJ whole genome shotgun (WGS) entry which is preliminary data.</text>
</comment>
<dbReference type="EMBL" id="LJZR01000067">
    <property type="protein sequence ID" value="KPQ32157.1"/>
    <property type="molecule type" value="Genomic_DNA"/>
</dbReference>
<dbReference type="InterPro" id="IPR011990">
    <property type="entry name" value="TPR-like_helical_dom_sf"/>
</dbReference>
<evidence type="ECO:0000256" key="2">
    <source>
        <dbReference type="ARBA" id="ARBA00022729"/>
    </source>
</evidence>
<keyword evidence="4" id="KW-0802">TPR repeat</keyword>
<organism evidence="6 7">
    <name type="scientific">Phormidesmis priestleyi Ana</name>
    <dbReference type="NCBI Taxonomy" id="1666911"/>
    <lineage>
        <taxon>Bacteria</taxon>
        <taxon>Bacillati</taxon>
        <taxon>Cyanobacteriota</taxon>
        <taxon>Cyanophyceae</taxon>
        <taxon>Leptolyngbyales</taxon>
        <taxon>Leptolyngbyaceae</taxon>
        <taxon>Phormidesmis</taxon>
    </lineage>
</organism>
<accession>A0A0P7ZHG2</accession>
<dbReference type="Gene3D" id="1.25.40.10">
    <property type="entry name" value="Tetratricopeptide repeat domain"/>
    <property type="match status" value="1"/>
</dbReference>
<evidence type="ECO:0000256" key="4">
    <source>
        <dbReference type="PROSITE-ProRule" id="PRU00339"/>
    </source>
</evidence>
<dbReference type="SMART" id="SM00028">
    <property type="entry name" value="TPR"/>
    <property type="match status" value="2"/>
</dbReference>
<evidence type="ECO:0000313" key="7">
    <source>
        <dbReference type="Proteomes" id="UP000050465"/>
    </source>
</evidence>
<evidence type="ECO:0000256" key="1">
    <source>
        <dbReference type="ARBA" id="ARBA00022692"/>
    </source>
</evidence>
<keyword evidence="1" id="KW-0812">Transmembrane</keyword>
<dbReference type="PROSITE" id="PS50005">
    <property type="entry name" value="TPR"/>
    <property type="match status" value="1"/>
</dbReference>
<sequence length="755" mass="84539">MNSFYLCKSILIRNFVAILMFFFFPFKDATAVERESIAKQSLESGYRATVSQIFALEIGADKNTSALKEEDSVGGETEVKISHINILSELEADLSQQLINSVHSSLSIEEGSVITDSILSTELKSIFNTGFFSNVRAITEATSSGVELFIYVSPNPVLSHVEIFDKRVLPESVIANVYGDKYGKTINFNELRDATIELNNWYQENGYLVATVDHATTEVDEEGIVTIRATEGEIDSVDIQFVDDDEEAVNEKGEPIVGKTLSSIIFERIDTRPGDIVRKESIQEDITRLLELDVFQNISADIEPLHENPQRYKVIFKIEEKGTTGIGASLRINLKEKLLLNISYEKLNYAGRAQKISIKSSSGSTGLGVELSIENIGAREDATSKEQSLAKEVAKLRDDEMLNTAIKKTIEIIDIYKNKGSEGYAALALNNLGNLYIEKERNSKAINSFQEAISIFKELDSHGLELLMHVSIANAYKREGNPKKALEEYNAALLVLNILEEDTDLSFILGDEIFNILESEWGIENRELDPRLSNMIPAVRGAIILSIASIYSSIGDYQQAIYIANSFQLENSSNSLGDTVEDFIEIPDALPKKKNIHETSFEDTKELISSFVLNQEFVENFREKLVNSVDAAPYLMRSVALQLIYEDLEESELSTLYANQIFDGYNISKEAIFKEQGNTWILLDELSKSIIQNIHFFVQPEEEEEVKENIDLVISFLKQWLSGESLDINVDVLETSLRALTKTTINVGIPFPGSK</sequence>
<feature type="domain" description="Polypeptide-transport-associated ShlB-type" evidence="5">
    <location>
        <begin position="158"/>
        <end position="232"/>
    </location>
</feature>
<keyword evidence="2" id="KW-0732">Signal</keyword>
<reference evidence="6 7" key="1">
    <citation type="submission" date="2015-09" db="EMBL/GenBank/DDBJ databases">
        <title>Identification and resolution of microdiversity through metagenomic sequencing of parallel consortia.</title>
        <authorList>
            <person name="Nelson W.C."/>
            <person name="Romine M.F."/>
            <person name="Lindemann S.R."/>
        </authorList>
    </citation>
    <scope>NUCLEOTIDE SEQUENCE [LARGE SCALE GENOMIC DNA]</scope>
    <source>
        <strain evidence="6">Ana</strain>
    </source>
</reference>
<proteinExistence type="predicted"/>
<dbReference type="InterPro" id="IPR013686">
    <property type="entry name" value="Polypept-transport_assoc_ShlB"/>
</dbReference>
<dbReference type="SUPFAM" id="SSF48452">
    <property type="entry name" value="TPR-like"/>
    <property type="match status" value="1"/>
</dbReference>
<protein>
    <submittedName>
        <fullName evidence="6">Outer membrane protein insertion porin family</fullName>
    </submittedName>
</protein>
<dbReference type="PANTHER" id="PTHR12815:SF47">
    <property type="entry name" value="TRANSLOCATION AND ASSEMBLY MODULE SUBUNIT TAMA"/>
    <property type="match status" value="1"/>
</dbReference>
<dbReference type="Pfam" id="PF08479">
    <property type="entry name" value="POTRA_2"/>
    <property type="match status" value="1"/>
</dbReference>
<dbReference type="Gene3D" id="3.10.20.310">
    <property type="entry name" value="membrane protein fhac"/>
    <property type="match status" value="3"/>
</dbReference>